<dbReference type="GO" id="GO:0031012">
    <property type="term" value="C:extracellular matrix"/>
    <property type="evidence" value="ECO:0007669"/>
    <property type="project" value="TreeGrafter"/>
</dbReference>
<reference evidence="4 5" key="1">
    <citation type="journal article" date="2023" name="Mol. Biol. Evol.">
        <title>Genomics of Secondarily Temperate Adaptation in the Only Non-Antarctic Icefish.</title>
        <authorList>
            <person name="Rivera-Colon A.G."/>
            <person name="Rayamajhi N."/>
            <person name="Minhas B.F."/>
            <person name="Madrigal G."/>
            <person name="Bilyk K.T."/>
            <person name="Yoon V."/>
            <person name="Hune M."/>
            <person name="Gregory S."/>
            <person name="Cheng C.H.C."/>
            <person name="Catchen J.M."/>
        </authorList>
    </citation>
    <scope>NUCLEOTIDE SEQUENCE [LARGE SCALE GENOMIC DNA]</scope>
    <source>
        <strain evidence="4">JC2023a</strain>
    </source>
</reference>
<keyword evidence="2" id="KW-0272">Extracellular matrix</keyword>
<protein>
    <submittedName>
        <fullName evidence="4">Uncharacterized protein</fullName>
    </submittedName>
</protein>
<keyword evidence="5" id="KW-1185">Reference proteome</keyword>
<feature type="compositionally biased region" description="Low complexity" evidence="3">
    <location>
        <begin position="46"/>
        <end position="58"/>
    </location>
</feature>
<proteinExistence type="predicted"/>
<dbReference type="InterPro" id="IPR050149">
    <property type="entry name" value="Collagen_superfamily"/>
</dbReference>
<evidence type="ECO:0000256" key="1">
    <source>
        <dbReference type="ARBA" id="ARBA00004498"/>
    </source>
</evidence>
<keyword evidence="2" id="KW-0964">Secreted</keyword>
<comment type="caution">
    <text evidence="4">The sequence shown here is derived from an EMBL/GenBank/DDBJ whole genome shotgun (WGS) entry which is preliminary data.</text>
</comment>
<name>A0AAN8B4V6_9TELE</name>
<dbReference type="InterPro" id="IPR008160">
    <property type="entry name" value="Collagen"/>
</dbReference>
<feature type="region of interest" description="Disordered" evidence="3">
    <location>
        <begin position="1"/>
        <end position="110"/>
    </location>
</feature>
<evidence type="ECO:0000256" key="2">
    <source>
        <dbReference type="ARBA" id="ARBA00022530"/>
    </source>
</evidence>
<feature type="compositionally biased region" description="Pro residues" evidence="3">
    <location>
        <begin position="75"/>
        <end position="88"/>
    </location>
</feature>
<organism evidence="4 5">
    <name type="scientific">Champsocephalus esox</name>
    <name type="common">pike icefish</name>
    <dbReference type="NCBI Taxonomy" id="159716"/>
    <lineage>
        <taxon>Eukaryota</taxon>
        <taxon>Metazoa</taxon>
        <taxon>Chordata</taxon>
        <taxon>Craniata</taxon>
        <taxon>Vertebrata</taxon>
        <taxon>Euteleostomi</taxon>
        <taxon>Actinopterygii</taxon>
        <taxon>Neopterygii</taxon>
        <taxon>Teleostei</taxon>
        <taxon>Neoteleostei</taxon>
        <taxon>Acanthomorphata</taxon>
        <taxon>Eupercaria</taxon>
        <taxon>Perciformes</taxon>
        <taxon>Notothenioidei</taxon>
        <taxon>Channichthyidae</taxon>
        <taxon>Champsocephalus</taxon>
    </lineage>
</organism>
<dbReference type="AlphaFoldDB" id="A0AAN8B4V6"/>
<evidence type="ECO:0000256" key="3">
    <source>
        <dbReference type="SAM" id="MobiDB-lite"/>
    </source>
</evidence>
<dbReference type="EMBL" id="JAULUE010002065">
    <property type="protein sequence ID" value="KAK5878591.1"/>
    <property type="molecule type" value="Genomic_DNA"/>
</dbReference>
<dbReference type="GO" id="GO:0030198">
    <property type="term" value="P:extracellular matrix organization"/>
    <property type="evidence" value="ECO:0007669"/>
    <property type="project" value="TreeGrafter"/>
</dbReference>
<evidence type="ECO:0000313" key="4">
    <source>
        <dbReference type="EMBL" id="KAK5878591.1"/>
    </source>
</evidence>
<dbReference type="Pfam" id="PF01391">
    <property type="entry name" value="Collagen"/>
    <property type="match status" value="1"/>
</dbReference>
<gene>
    <name evidence="4" type="ORF">CesoFtcFv8_023988</name>
</gene>
<comment type="subcellular location">
    <subcellularLocation>
        <location evidence="1">Secreted</location>
        <location evidence="1">Extracellular space</location>
        <location evidence="1">Extracellular matrix</location>
    </subcellularLocation>
</comment>
<dbReference type="PANTHER" id="PTHR24023">
    <property type="entry name" value="COLLAGEN ALPHA"/>
    <property type="match status" value="1"/>
</dbReference>
<sequence>MDATANQDPEGARADLDRGATSANRVHRVCQGHMDQRELKESLGPSGAAGSAGSKGAAGFQGLAGDRGADGPPGSLGPPGKPGPPGSPGAPGEKGFTGKPGMEGPQGPVGMVSRETWACEGIQGSWEKGASKVYEVYPGLRGSKVLQDCQVLLEKRGPGDLRVGLEMKGPKGYRAHLALQVSKVLMGQLENLDLEEAKGLQDLWGHRGQQESQGPRVLMAY</sequence>
<dbReference type="GO" id="GO:0005615">
    <property type="term" value="C:extracellular space"/>
    <property type="evidence" value="ECO:0007669"/>
    <property type="project" value="TreeGrafter"/>
</dbReference>
<dbReference type="GO" id="GO:0030020">
    <property type="term" value="F:extracellular matrix structural constituent conferring tensile strength"/>
    <property type="evidence" value="ECO:0007669"/>
    <property type="project" value="TreeGrafter"/>
</dbReference>
<evidence type="ECO:0000313" key="5">
    <source>
        <dbReference type="Proteomes" id="UP001335648"/>
    </source>
</evidence>
<accession>A0AAN8B4V6</accession>
<dbReference type="Proteomes" id="UP001335648">
    <property type="component" value="Unassembled WGS sequence"/>
</dbReference>
<dbReference type="PANTHER" id="PTHR24023:SF1082">
    <property type="entry name" value="COLLAGEN TRIPLE HELIX REPEAT"/>
    <property type="match status" value="1"/>
</dbReference>